<dbReference type="Gene3D" id="2.170.130.10">
    <property type="entry name" value="TonB-dependent receptor, plug domain"/>
    <property type="match status" value="1"/>
</dbReference>
<dbReference type="PANTHER" id="PTHR30069:SF29">
    <property type="entry name" value="HEMOGLOBIN AND HEMOGLOBIN-HAPTOGLOBIN-BINDING PROTEIN 1-RELATED"/>
    <property type="match status" value="1"/>
</dbReference>
<evidence type="ECO:0000256" key="6">
    <source>
        <dbReference type="ARBA" id="ARBA00023136"/>
    </source>
</evidence>
<organism evidence="10 11">
    <name type="scientific">Cyclobacterium amurskyense</name>
    <dbReference type="NCBI Taxonomy" id="320787"/>
    <lineage>
        <taxon>Bacteria</taxon>
        <taxon>Pseudomonadati</taxon>
        <taxon>Bacteroidota</taxon>
        <taxon>Cytophagia</taxon>
        <taxon>Cytophagales</taxon>
        <taxon>Cyclobacteriaceae</taxon>
        <taxon>Cyclobacterium</taxon>
    </lineage>
</organism>
<dbReference type="Gene3D" id="2.60.40.1120">
    <property type="entry name" value="Carboxypeptidase-like, regulatory domain"/>
    <property type="match status" value="1"/>
</dbReference>
<dbReference type="RefSeq" id="WP_048643240.1">
    <property type="nucleotide sequence ID" value="NZ_CP012040.1"/>
</dbReference>
<keyword evidence="11" id="KW-1185">Reference proteome</keyword>
<dbReference type="InterPro" id="IPR012910">
    <property type="entry name" value="Plug_dom"/>
</dbReference>
<dbReference type="PANTHER" id="PTHR30069">
    <property type="entry name" value="TONB-DEPENDENT OUTER MEMBRANE RECEPTOR"/>
    <property type="match status" value="1"/>
</dbReference>
<reference evidence="10 11" key="1">
    <citation type="submission" date="2015-07" db="EMBL/GenBank/DDBJ databases">
        <authorList>
            <person name="Kim K.M."/>
        </authorList>
    </citation>
    <scope>NUCLEOTIDE SEQUENCE [LARGE SCALE GENOMIC DNA]</scope>
    <source>
        <strain evidence="10 11">KCTC 12363</strain>
    </source>
</reference>
<dbReference type="EMBL" id="CP012040">
    <property type="protein sequence ID" value="AKP53098.1"/>
    <property type="molecule type" value="Genomic_DNA"/>
</dbReference>
<dbReference type="Proteomes" id="UP000036520">
    <property type="component" value="Chromosome"/>
</dbReference>
<gene>
    <name evidence="10" type="ORF">CA2015_3723</name>
</gene>
<feature type="domain" description="TonB-dependent receptor plug" evidence="9">
    <location>
        <begin position="117"/>
        <end position="252"/>
    </location>
</feature>
<dbReference type="Pfam" id="PF13715">
    <property type="entry name" value="CarbopepD_reg_2"/>
    <property type="match status" value="1"/>
</dbReference>
<dbReference type="InterPro" id="IPR036942">
    <property type="entry name" value="Beta-barrel_TonB_sf"/>
</dbReference>
<dbReference type="GO" id="GO:0009279">
    <property type="term" value="C:cell outer membrane"/>
    <property type="evidence" value="ECO:0007669"/>
    <property type="project" value="UniProtKB-SubCell"/>
</dbReference>
<evidence type="ECO:0000256" key="5">
    <source>
        <dbReference type="ARBA" id="ARBA00022729"/>
    </source>
</evidence>
<name>A0A0H4PJJ0_9BACT</name>
<dbReference type="OrthoDB" id="9768177at2"/>
<evidence type="ECO:0000259" key="9">
    <source>
        <dbReference type="Pfam" id="PF07715"/>
    </source>
</evidence>
<dbReference type="InterPro" id="IPR039426">
    <property type="entry name" value="TonB-dep_rcpt-like"/>
</dbReference>
<dbReference type="Pfam" id="PF07715">
    <property type="entry name" value="Plug"/>
    <property type="match status" value="1"/>
</dbReference>
<keyword evidence="7 8" id="KW-0998">Cell outer membrane</keyword>
<evidence type="ECO:0000256" key="7">
    <source>
        <dbReference type="ARBA" id="ARBA00023237"/>
    </source>
</evidence>
<dbReference type="InterPro" id="IPR037066">
    <property type="entry name" value="Plug_dom_sf"/>
</dbReference>
<evidence type="ECO:0000256" key="1">
    <source>
        <dbReference type="ARBA" id="ARBA00004571"/>
    </source>
</evidence>
<keyword evidence="6 8" id="KW-0472">Membrane</keyword>
<protein>
    <submittedName>
        <fullName evidence="10">TonB-dependent receptor</fullName>
    </submittedName>
</protein>
<dbReference type="NCBIfam" id="TIGR04056">
    <property type="entry name" value="OMP_RagA_SusC"/>
    <property type="match status" value="1"/>
</dbReference>
<proteinExistence type="inferred from homology"/>
<comment type="subcellular location">
    <subcellularLocation>
        <location evidence="1 8">Cell outer membrane</location>
        <topology evidence="1 8">Multi-pass membrane protein</topology>
    </subcellularLocation>
</comment>
<dbReference type="SUPFAM" id="SSF49464">
    <property type="entry name" value="Carboxypeptidase regulatory domain-like"/>
    <property type="match status" value="1"/>
</dbReference>
<evidence type="ECO:0000256" key="4">
    <source>
        <dbReference type="ARBA" id="ARBA00022692"/>
    </source>
</evidence>
<evidence type="ECO:0000256" key="8">
    <source>
        <dbReference type="PROSITE-ProRule" id="PRU01360"/>
    </source>
</evidence>
<dbReference type="AlphaFoldDB" id="A0A0H4PJJ0"/>
<dbReference type="InterPro" id="IPR023997">
    <property type="entry name" value="TonB-dep_OMP_SusC/RagA_CS"/>
</dbReference>
<sequence length="1084" mass="118920">MKNILLCFVLVFGTIFSLVAQSRMVSGRVTSDEEPDGIPGVNVLVKGTMVGSITDIDGNYSLSVPEGSNVLVFSFVGFETQEINVGNRNTVNVVLLQDVNELSEVVITALGVERNRNELAYSAQEVDGDLITRTRSPDFVNSLSGKVAGLDIRSNNTMGGSTNVIMRGYSSITGNNQALFVIDGVPISNANNNTSTRAYQANESFGNQQEGRVGTDFGNAAADLNPDNIESINVLKGAAATALYGSRAANGVIMITTKKGKENSMDITVNTGVVWSKIDKSTFVRYQKDYGAGYINAFRTSKDLGSGVGPVVRFQDDASYGPAFDPSIMVYQWDAIDPFSPNYGKMTPWVAAENDPSTFYETGLNSNQSIMLSGGGSDATFSLGYTRNDTKGNLPNSSIDKDQFTFNASYDATDRLTVSASGNYSRTVGMGRYGTGYNGRNPNQQFRQWWQTNVDIKQQEEAYWRNEQNITWNWNSDNTGPIYSDNLYWSRYQNYSNDSRDNYYGYAAVNYKVTDWFSVMGRASFNSTSDLQEERVAIGSADVSQYTRFNRDFNESNFDLLLNFNKDISEDLSFTGLVGSNIRRSRMSSIRASTNGGLVVPGLYGLSNSRNPIQPPFEESEQIGVDGVFANANFGYKETLFVEISARQDKSTTLPKDNNTYFYPAAAANLVFSNLLELDWLTHAKVRANYAEVGNDAPALSLYDVYDSQTGYGSIPIFSLPHTRNNNSLLPERQKSLEAGVEADFFSSLFGFDVTWYKSNTINQILPVNTSAASGYTKRFVNAGEVQNQGIEVSAFVTPIQTQNFSWTMNVNFARNRNEVISLFGEGENKVLNVPIASFQGGVSVNAAVGQPYGIIRGKDFIYTNGQRTVNEDGYYLTSDNSDEIIGDPNPDWIGGINNSLSYKNFSLGFLIDIRSGGDIFSLDQYYGEGTGLYPVTAAVNQKGFPSRLPVEDGGGVLLPGVKEDGTPNDIYAENLDGDGVTPFGYAANNYGETPRSLYTFDGSFVKLREVSLSYSLPASLIQRMGVFQSVDLQLIGRNLWIIHKNMEFSDPEEGLSSGNAGRGYQGGAYPALKNYGFNVRLNF</sequence>
<keyword evidence="2 8" id="KW-0813">Transport</keyword>
<dbReference type="PATRIC" id="fig|320787.5.peg.4080"/>
<evidence type="ECO:0000256" key="3">
    <source>
        <dbReference type="ARBA" id="ARBA00022452"/>
    </source>
</evidence>
<evidence type="ECO:0000313" key="11">
    <source>
        <dbReference type="Proteomes" id="UP000036520"/>
    </source>
</evidence>
<dbReference type="NCBIfam" id="TIGR04057">
    <property type="entry name" value="SusC_RagA_signa"/>
    <property type="match status" value="1"/>
</dbReference>
<dbReference type="GO" id="GO:0044718">
    <property type="term" value="P:siderophore transmembrane transport"/>
    <property type="evidence" value="ECO:0007669"/>
    <property type="project" value="TreeGrafter"/>
</dbReference>
<evidence type="ECO:0000256" key="2">
    <source>
        <dbReference type="ARBA" id="ARBA00022448"/>
    </source>
</evidence>
<dbReference type="KEGG" id="camu:CA2015_3723"/>
<dbReference type="SUPFAM" id="SSF56935">
    <property type="entry name" value="Porins"/>
    <property type="match status" value="1"/>
</dbReference>
<keyword evidence="10" id="KW-0675">Receptor</keyword>
<dbReference type="InterPro" id="IPR008969">
    <property type="entry name" value="CarboxyPept-like_regulatory"/>
</dbReference>
<dbReference type="PROSITE" id="PS52016">
    <property type="entry name" value="TONB_DEPENDENT_REC_3"/>
    <property type="match status" value="1"/>
</dbReference>
<dbReference type="STRING" id="320787.CA2015_3723"/>
<keyword evidence="5" id="KW-0732">Signal</keyword>
<dbReference type="Gene3D" id="2.40.170.20">
    <property type="entry name" value="TonB-dependent receptor, beta-barrel domain"/>
    <property type="match status" value="1"/>
</dbReference>
<dbReference type="GO" id="GO:0015344">
    <property type="term" value="F:siderophore uptake transmembrane transporter activity"/>
    <property type="evidence" value="ECO:0007669"/>
    <property type="project" value="TreeGrafter"/>
</dbReference>
<accession>A0A0H4PJJ0</accession>
<evidence type="ECO:0000313" key="10">
    <source>
        <dbReference type="EMBL" id="AKP53098.1"/>
    </source>
</evidence>
<dbReference type="InterPro" id="IPR023996">
    <property type="entry name" value="TonB-dep_OMP_SusC/RagA"/>
</dbReference>
<keyword evidence="4 8" id="KW-0812">Transmembrane</keyword>
<comment type="similarity">
    <text evidence="8">Belongs to the TonB-dependent receptor family.</text>
</comment>
<keyword evidence="3 8" id="KW-1134">Transmembrane beta strand</keyword>